<keyword evidence="1" id="KW-0732">Signal</keyword>
<dbReference type="Proteomes" id="UP000830671">
    <property type="component" value="Chromosome 1"/>
</dbReference>
<name>A0A9Q8SA71_9PEZI</name>
<dbReference type="AlphaFoldDB" id="A0A9Q8SA71"/>
<reference evidence="2" key="1">
    <citation type="journal article" date="2021" name="Mol. Plant Microbe Interact.">
        <title>Complete Genome Sequence of the Plant-Pathogenic Fungus Colletotrichum lupini.</title>
        <authorList>
            <person name="Baroncelli R."/>
            <person name="Pensec F."/>
            <person name="Da Lio D."/>
            <person name="Boufleur T."/>
            <person name="Vicente I."/>
            <person name="Sarrocco S."/>
            <person name="Picot A."/>
            <person name="Baraldi E."/>
            <person name="Sukno S."/>
            <person name="Thon M."/>
            <person name="Le Floch G."/>
        </authorList>
    </citation>
    <scope>NUCLEOTIDE SEQUENCE</scope>
    <source>
        <strain evidence="2">IMI 504893</strain>
    </source>
</reference>
<protein>
    <submittedName>
        <fullName evidence="2">Uncharacterized protein</fullName>
    </submittedName>
</protein>
<proteinExistence type="predicted"/>
<dbReference type="RefSeq" id="XP_049135154.1">
    <property type="nucleotide sequence ID" value="XM_049279197.1"/>
</dbReference>
<dbReference type="EMBL" id="CP019471">
    <property type="protein sequence ID" value="UQC73500.1"/>
    <property type="molecule type" value="Genomic_DNA"/>
</dbReference>
<gene>
    <name evidence="2" type="ORF">CLUP02_00145</name>
</gene>
<feature type="chain" id="PRO_5040252561" evidence="1">
    <location>
        <begin position="21"/>
        <end position="146"/>
    </location>
</feature>
<organism evidence="2 3">
    <name type="scientific">Colletotrichum lupini</name>
    <dbReference type="NCBI Taxonomy" id="145971"/>
    <lineage>
        <taxon>Eukaryota</taxon>
        <taxon>Fungi</taxon>
        <taxon>Dikarya</taxon>
        <taxon>Ascomycota</taxon>
        <taxon>Pezizomycotina</taxon>
        <taxon>Sordariomycetes</taxon>
        <taxon>Hypocreomycetidae</taxon>
        <taxon>Glomerellales</taxon>
        <taxon>Glomerellaceae</taxon>
        <taxon>Colletotrichum</taxon>
        <taxon>Colletotrichum acutatum species complex</taxon>
    </lineage>
</organism>
<dbReference type="GeneID" id="73334207"/>
<evidence type="ECO:0000313" key="3">
    <source>
        <dbReference type="Proteomes" id="UP000830671"/>
    </source>
</evidence>
<dbReference type="KEGG" id="clup:CLUP02_00145"/>
<evidence type="ECO:0000313" key="2">
    <source>
        <dbReference type="EMBL" id="UQC73500.1"/>
    </source>
</evidence>
<keyword evidence="3" id="KW-1185">Reference proteome</keyword>
<feature type="signal peptide" evidence="1">
    <location>
        <begin position="1"/>
        <end position="20"/>
    </location>
</feature>
<evidence type="ECO:0000256" key="1">
    <source>
        <dbReference type="SAM" id="SignalP"/>
    </source>
</evidence>
<sequence>MLYGFSFLVVAMTCATTATSATSAVPFTWPPTQGSMSDFEYNLRYGCDFMTWCGGFDGGCEAEVLQPTMPHRVAEHLLIYLGDGSASVKGNKAGLARWYRQWLDAMQFPIQNPVEAERLTTLKINATSLGGEEDFAKQYKMTLDFF</sequence>
<accession>A0A9Q8SA71</accession>